<evidence type="ECO:0000256" key="6">
    <source>
        <dbReference type="ARBA" id="ARBA00023136"/>
    </source>
</evidence>
<protein>
    <submittedName>
        <fullName evidence="8">Chromate transporter, chromate ion transporter (CHR) family</fullName>
    </submittedName>
</protein>
<dbReference type="AlphaFoldDB" id="A0A1C6J0K8"/>
<proteinExistence type="inferred from homology"/>
<evidence type="ECO:0000256" key="2">
    <source>
        <dbReference type="ARBA" id="ARBA00005262"/>
    </source>
</evidence>
<keyword evidence="3" id="KW-1003">Cell membrane</keyword>
<comment type="subcellular location">
    <subcellularLocation>
        <location evidence="1">Cell membrane</location>
        <topology evidence="1">Multi-pass membrane protein</topology>
    </subcellularLocation>
</comment>
<evidence type="ECO:0000256" key="5">
    <source>
        <dbReference type="ARBA" id="ARBA00022989"/>
    </source>
</evidence>
<feature type="transmembrane region" description="Helical" evidence="7">
    <location>
        <begin position="7"/>
        <end position="29"/>
    </location>
</feature>
<evidence type="ECO:0000313" key="8">
    <source>
        <dbReference type="EMBL" id="SCJ75542.1"/>
    </source>
</evidence>
<keyword evidence="5 7" id="KW-1133">Transmembrane helix</keyword>
<evidence type="ECO:0000256" key="3">
    <source>
        <dbReference type="ARBA" id="ARBA00022475"/>
    </source>
</evidence>
<feature type="transmembrane region" description="Helical" evidence="7">
    <location>
        <begin position="116"/>
        <end position="137"/>
    </location>
</feature>
<feature type="transmembrane region" description="Helical" evidence="7">
    <location>
        <begin position="74"/>
        <end position="95"/>
    </location>
</feature>
<reference evidence="8" key="1">
    <citation type="submission" date="2015-09" db="EMBL/GenBank/DDBJ databases">
        <authorList>
            <consortium name="Pathogen Informatics"/>
        </authorList>
    </citation>
    <scope>NUCLEOTIDE SEQUENCE</scope>
    <source>
        <strain evidence="8">2789STDY5834896</strain>
    </source>
</reference>
<feature type="transmembrane region" description="Helical" evidence="7">
    <location>
        <begin position="152"/>
        <end position="169"/>
    </location>
</feature>
<gene>
    <name evidence="8" type="ORF">SAMEA3545359_01815</name>
</gene>
<dbReference type="EMBL" id="FMHG01000001">
    <property type="protein sequence ID" value="SCJ75542.1"/>
    <property type="molecule type" value="Genomic_DNA"/>
</dbReference>
<comment type="similarity">
    <text evidence="2">Belongs to the chromate ion transporter (CHR) (TC 2.A.51) family.</text>
</comment>
<feature type="transmembrane region" description="Helical" evidence="7">
    <location>
        <begin position="176"/>
        <end position="196"/>
    </location>
</feature>
<dbReference type="GO" id="GO:0015109">
    <property type="term" value="F:chromate transmembrane transporter activity"/>
    <property type="evidence" value="ECO:0007669"/>
    <property type="project" value="InterPro"/>
</dbReference>
<dbReference type="Pfam" id="PF02417">
    <property type="entry name" value="Chromate_transp"/>
    <property type="match status" value="1"/>
</dbReference>
<dbReference type="PANTHER" id="PTHR43663:SF1">
    <property type="entry name" value="CHROMATE TRANSPORTER"/>
    <property type="match status" value="1"/>
</dbReference>
<dbReference type="InterPro" id="IPR003370">
    <property type="entry name" value="Chromate_transpt"/>
</dbReference>
<evidence type="ECO:0000256" key="4">
    <source>
        <dbReference type="ARBA" id="ARBA00022692"/>
    </source>
</evidence>
<keyword evidence="4 7" id="KW-0812">Transmembrane</keyword>
<sequence length="199" mass="21229">MSILLELFFTFFKIGLFTFGGGYAMIPMITQEVTARGWMPLSGVVDFIAVSESTPGPFAVNIATFVGTECAGPIGGICATLGVILPSFIIILIVAKCFMTVQNDPRVRAGLAGLRPAVVGLIAAAVFSVGKTALLHLDAVFTGLEGFFTDFLNWRAVLIFIVMFVITRLKKLHPIVVVLLSGALGCLLFGVLPMFLPIT</sequence>
<evidence type="ECO:0000256" key="7">
    <source>
        <dbReference type="SAM" id="Phobius"/>
    </source>
</evidence>
<accession>A0A1C6J0K8</accession>
<evidence type="ECO:0000256" key="1">
    <source>
        <dbReference type="ARBA" id="ARBA00004651"/>
    </source>
</evidence>
<dbReference type="InterPro" id="IPR052518">
    <property type="entry name" value="CHR_Transporter"/>
</dbReference>
<dbReference type="GO" id="GO:0005886">
    <property type="term" value="C:plasma membrane"/>
    <property type="evidence" value="ECO:0007669"/>
    <property type="project" value="UniProtKB-SubCell"/>
</dbReference>
<name>A0A1C6J0K8_9FIRM</name>
<keyword evidence="6 7" id="KW-0472">Membrane</keyword>
<dbReference type="PANTHER" id="PTHR43663">
    <property type="entry name" value="CHROMATE TRANSPORT PROTEIN-RELATED"/>
    <property type="match status" value="1"/>
</dbReference>
<organism evidence="8">
    <name type="scientific">uncultured Anaerotruncus sp</name>
    <dbReference type="NCBI Taxonomy" id="905011"/>
    <lineage>
        <taxon>Bacteria</taxon>
        <taxon>Bacillati</taxon>
        <taxon>Bacillota</taxon>
        <taxon>Clostridia</taxon>
        <taxon>Eubacteriales</taxon>
        <taxon>Oscillospiraceae</taxon>
        <taxon>Anaerotruncus</taxon>
        <taxon>environmental samples</taxon>
    </lineage>
</organism>